<dbReference type="InterPro" id="IPR047057">
    <property type="entry name" value="MerR_fam"/>
</dbReference>
<evidence type="ECO:0000256" key="1">
    <source>
        <dbReference type="ARBA" id="ARBA00022491"/>
    </source>
</evidence>
<evidence type="ECO:0000256" key="4">
    <source>
        <dbReference type="ARBA" id="ARBA00023163"/>
    </source>
</evidence>
<evidence type="ECO:0000256" key="3">
    <source>
        <dbReference type="ARBA" id="ARBA00023125"/>
    </source>
</evidence>
<dbReference type="InterPro" id="IPR000551">
    <property type="entry name" value="MerR-type_HTH_dom"/>
</dbReference>
<dbReference type="KEGG" id="nno:NONO_c03590"/>
<dbReference type="Pfam" id="PF00376">
    <property type="entry name" value="MerR"/>
    <property type="match status" value="1"/>
</dbReference>
<dbReference type="GO" id="GO:0003700">
    <property type="term" value="F:DNA-binding transcription factor activity"/>
    <property type="evidence" value="ECO:0007669"/>
    <property type="project" value="InterPro"/>
</dbReference>
<dbReference type="PATRIC" id="fig|1415166.3.peg.360"/>
<evidence type="ECO:0000313" key="7">
    <source>
        <dbReference type="Proteomes" id="UP000019150"/>
    </source>
</evidence>
<dbReference type="InterPro" id="IPR009061">
    <property type="entry name" value="DNA-bd_dom_put_sf"/>
</dbReference>
<dbReference type="Proteomes" id="UP000019150">
    <property type="component" value="Chromosome"/>
</dbReference>
<keyword evidence="3" id="KW-0238">DNA-binding</keyword>
<dbReference type="Pfam" id="PF13411">
    <property type="entry name" value="MerR_1"/>
    <property type="match status" value="1"/>
</dbReference>
<reference evidence="6 7" key="1">
    <citation type="journal article" date="2014" name="Appl. Environ. Microbiol.">
        <title>Insights into the Microbial Degradation of Rubber and Gutta-Percha by Analysis of the Complete Genome of Nocardia nova SH22a.</title>
        <authorList>
            <person name="Luo Q."/>
            <person name="Hiessl S."/>
            <person name="Poehlein A."/>
            <person name="Daniel R."/>
            <person name="Steinbuchel A."/>
        </authorList>
    </citation>
    <scope>NUCLEOTIDE SEQUENCE [LARGE SCALE GENOMIC DNA]</scope>
    <source>
        <strain evidence="6">SH22a</strain>
    </source>
</reference>
<gene>
    <name evidence="6" type="ORF">NONO_c03590</name>
</gene>
<evidence type="ECO:0000313" key="6">
    <source>
        <dbReference type="EMBL" id="AHH15174.1"/>
    </source>
</evidence>
<dbReference type="PROSITE" id="PS50937">
    <property type="entry name" value="HTH_MERR_2"/>
    <property type="match status" value="2"/>
</dbReference>
<evidence type="ECO:0000259" key="5">
    <source>
        <dbReference type="PROSITE" id="PS50937"/>
    </source>
</evidence>
<dbReference type="SUPFAM" id="SSF46955">
    <property type="entry name" value="Putative DNA-binding domain"/>
    <property type="match status" value="2"/>
</dbReference>
<keyword evidence="7" id="KW-1185">Reference proteome</keyword>
<protein>
    <submittedName>
        <fullName evidence="6">Putative transcriptional regulator, MarR family</fullName>
    </submittedName>
</protein>
<dbReference type="Gene3D" id="1.10.1660.10">
    <property type="match status" value="2"/>
</dbReference>
<dbReference type="PANTHER" id="PTHR30204">
    <property type="entry name" value="REDOX-CYCLING DRUG-SENSING TRANSCRIPTIONAL ACTIVATOR SOXR"/>
    <property type="match status" value="1"/>
</dbReference>
<keyword evidence="4" id="KW-0804">Transcription</keyword>
<dbReference type="PANTHER" id="PTHR30204:SF69">
    <property type="entry name" value="MERR-FAMILY TRANSCRIPTIONAL REGULATOR"/>
    <property type="match status" value="1"/>
</dbReference>
<dbReference type="HOGENOM" id="CLU_080407_0_0_11"/>
<dbReference type="SMART" id="SM00422">
    <property type="entry name" value="HTH_MERR"/>
    <property type="match status" value="2"/>
</dbReference>
<organism evidence="6 7">
    <name type="scientific">Nocardia nova SH22a</name>
    <dbReference type="NCBI Taxonomy" id="1415166"/>
    <lineage>
        <taxon>Bacteria</taxon>
        <taxon>Bacillati</taxon>
        <taxon>Actinomycetota</taxon>
        <taxon>Actinomycetes</taxon>
        <taxon>Mycobacteriales</taxon>
        <taxon>Nocardiaceae</taxon>
        <taxon>Nocardia</taxon>
    </lineage>
</organism>
<dbReference type="RefSeq" id="WP_148306694.1">
    <property type="nucleotide sequence ID" value="NZ_CP006850.1"/>
</dbReference>
<dbReference type="OrthoDB" id="3826383at2"/>
<sequence length="236" mass="25628">MGTDTIAAVAAATGYSVQQIRDLERLGVIPAARRAENGYRRFGAIHLRDLRAYRDLAFAIGPVEARHTMSTIRSLPPDEAAARVCSLHAGLEAERRQTLAARTALSAIHDESATDTAEVDADVMTITELSRALGLRASTLRFWEHEGLLTPERIATRAGTARRYHLPAIREARITSALRAAGYGIADVREALTALRELHDTGRSLDALAGRLHSVAERQLALLRAAATLAEIIQPQ</sequence>
<feature type="domain" description="HTH merR-type" evidence="5">
    <location>
        <begin position="123"/>
        <end position="194"/>
    </location>
</feature>
<proteinExistence type="predicted"/>
<accession>W5T7P8</accession>
<name>W5T7P8_9NOCA</name>
<dbReference type="AlphaFoldDB" id="W5T7P8"/>
<feature type="domain" description="HTH merR-type" evidence="5">
    <location>
        <begin position="5"/>
        <end position="51"/>
    </location>
</feature>
<keyword evidence="2" id="KW-0805">Transcription regulation</keyword>
<dbReference type="GO" id="GO:0003677">
    <property type="term" value="F:DNA binding"/>
    <property type="evidence" value="ECO:0007669"/>
    <property type="project" value="UniProtKB-KW"/>
</dbReference>
<evidence type="ECO:0000256" key="2">
    <source>
        <dbReference type="ARBA" id="ARBA00023015"/>
    </source>
</evidence>
<keyword evidence="1" id="KW-0678">Repressor</keyword>
<dbReference type="EMBL" id="CP006850">
    <property type="protein sequence ID" value="AHH15174.1"/>
    <property type="molecule type" value="Genomic_DNA"/>
</dbReference>
<dbReference type="STRING" id="1415166.NONO_c03590"/>
<dbReference type="eggNOG" id="COG0789">
    <property type="taxonomic scope" value="Bacteria"/>
</dbReference>